<dbReference type="OrthoDB" id="9808398at2"/>
<name>V4RQC4_9CAUL</name>
<evidence type="ECO:0000256" key="1">
    <source>
        <dbReference type="SAM" id="Phobius"/>
    </source>
</evidence>
<reference evidence="3 4" key="1">
    <citation type="journal article" date="2014" name="Nature">
        <title>Sequential evolution of bacterial morphology by co-option of a developmental regulator.</title>
        <authorList>
            <person name="Jiang C."/>
            <person name="Brown P.J."/>
            <person name="Ducret A."/>
            <person name="Brun Y.V."/>
        </authorList>
    </citation>
    <scope>NUCLEOTIDE SEQUENCE [LARGE SCALE GENOMIC DNA]</scope>
    <source>
        <strain evidence="3 4">DSM 16100</strain>
    </source>
</reference>
<dbReference type="STRING" id="1121022.GCA_000376105_00832"/>
<feature type="domain" description="Serine aminopeptidase S33" evidence="2">
    <location>
        <begin position="78"/>
        <end position="285"/>
    </location>
</feature>
<dbReference type="PANTHER" id="PTHR43194:SF2">
    <property type="entry name" value="PEROXISOMAL MEMBRANE PROTEIN LPX1"/>
    <property type="match status" value="1"/>
</dbReference>
<dbReference type="PATRIC" id="fig|1121022.4.peg.1172"/>
<dbReference type="PRINTS" id="PR00111">
    <property type="entry name" value="ABHYDROLASE"/>
</dbReference>
<dbReference type="RefSeq" id="WP_018080499.1">
    <property type="nucleotide sequence ID" value="NZ_AQWM01000002.1"/>
</dbReference>
<dbReference type="InterPro" id="IPR029058">
    <property type="entry name" value="AB_hydrolase_fold"/>
</dbReference>
<accession>V4RQC4</accession>
<dbReference type="InterPro" id="IPR050228">
    <property type="entry name" value="Carboxylesterase_BioH"/>
</dbReference>
<dbReference type="SUPFAM" id="SSF53474">
    <property type="entry name" value="alpha/beta-Hydrolases"/>
    <property type="match status" value="1"/>
</dbReference>
<sequence length="329" mass="35375">MLKHLLRGLILIPLVMIAVAGGILIFTAPKAPPLIAAVEKANDPFARFSRELPAYHYLTARDGGKLAYHIYAGRPGGGVAVLVHGSSGTSLAVHGLAKAYAARGITVYAPDLRGHGMSPGPNGRLGDIVYRGQYEDDLDDLVKLIKREHPGEKRLLVGHSMGGAVILRTAASHYAGNFNGYLALSPFIAPNTPMDRPSQGGWTVVSVPRIVVLTILNRFGMSALDHLTVLAMAVLENDNQRPRTYSHALLASANLQQDWQARLAAIRQPTRILIGANDELFTASAYPVEIGKANPKIAVTILPDQGHMTLMFDEKALAMATDTAVDMLR</sequence>
<keyword evidence="1" id="KW-0812">Transmembrane</keyword>
<dbReference type="AlphaFoldDB" id="V4RQC4"/>
<dbReference type="eggNOG" id="COG2267">
    <property type="taxonomic scope" value="Bacteria"/>
</dbReference>
<keyword evidence="1" id="KW-0472">Membrane</keyword>
<comment type="caution">
    <text evidence="3">The sequence shown here is derived from an EMBL/GenBank/DDBJ whole genome shotgun (WGS) entry which is preliminary data.</text>
</comment>
<dbReference type="Gene3D" id="3.40.50.1820">
    <property type="entry name" value="alpha/beta hydrolase"/>
    <property type="match status" value="1"/>
</dbReference>
<dbReference type="InterPro" id="IPR022742">
    <property type="entry name" value="Hydrolase_4"/>
</dbReference>
<keyword evidence="1" id="KW-1133">Transmembrane helix</keyword>
<gene>
    <name evidence="3" type="ORF">ABENE_05890</name>
</gene>
<feature type="transmembrane region" description="Helical" evidence="1">
    <location>
        <begin position="9"/>
        <end position="28"/>
    </location>
</feature>
<keyword evidence="4" id="KW-1185">Reference proteome</keyword>
<dbReference type="Proteomes" id="UP000017837">
    <property type="component" value="Unassembled WGS sequence"/>
</dbReference>
<evidence type="ECO:0000313" key="3">
    <source>
        <dbReference type="EMBL" id="ESQ93433.1"/>
    </source>
</evidence>
<proteinExistence type="predicted"/>
<evidence type="ECO:0000259" key="2">
    <source>
        <dbReference type="Pfam" id="PF12146"/>
    </source>
</evidence>
<dbReference type="PANTHER" id="PTHR43194">
    <property type="entry name" value="HYDROLASE ALPHA/BETA FOLD FAMILY"/>
    <property type="match status" value="1"/>
</dbReference>
<organism evidence="3 4">
    <name type="scientific">Asticcacaulis benevestitus DSM 16100 = ATCC BAA-896</name>
    <dbReference type="NCBI Taxonomy" id="1121022"/>
    <lineage>
        <taxon>Bacteria</taxon>
        <taxon>Pseudomonadati</taxon>
        <taxon>Pseudomonadota</taxon>
        <taxon>Alphaproteobacteria</taxon>
        <taxon>Caulobacterales</taxon>
        <taxon>Caulobacteraceae</taxon>
        <taxon>Asticcacaulis</taxon>
    </lineage>
</organism>
<dbReference type="Pfam" id="PF12146">
    <property type="entry name" value="Hydrolase_4"/>
    <property type="match status" value="1"/>
</dbReference>
<dbReference type="InterPro" id="IPR000073">
    <property type="entry name" value="AB_hydrolase_1"/>
</dbReference>
<protein>
    <recommendedName>
        <fullName evidence="2">Serine aminopeptidase S33 domain-containing protein</fullName>
    </recommendedName>
</protein>
<dbReference type="EMBL" id="AWGB01000008">
    <property type="protein sequence ID" value="ESQ93433.1"/>
    <property type="molecule type" value="Genomic_DNA"/>
</dbReference>
<evidence type="ECO:0000313" key="4">
    <source>
        <dbReference type="Proteomes" id="UP000017837"/>
    </source>
</evidence>